<gene>
    <name evidence="1" type="ORF">ACFPM3_20200</name>
</gene>
<evidence type="ECO:0000313" key="2">
    <source>
        <dbReference type="Proteomes" id="UP001595829"/>
    </source>
</evidence>
<sequence length="62" mass="6758">MDWFNHLGNMVNFFPDTPGLAWDFALNGADPDLVGYGLAYALQVSPTPIDVYPQETASPEVA</sequence>
<keyword evidence="2" id="KW-1185">Reference proteome</keyword>
<evidence type="ECO:0000313" key="1">
    <source>
        <dbReference type="EMBL" id="MFC5024454.1"/>
    </source>
</evidence>
<dbReference type="EMBL" id="JBHSJD010000014">
    <property type="protein sequence ID" value="MFC5024454.1"/>
    <property type="molecule type" value="Genomic_DNA"/>
</dbReference>
<reference evidence="2" key="1">
    <citation type="journal article" date="2019" name="Int. J. Syst. Evol. Microbiol.">
        <title>The Global Catalogue of Microorganisms (GCM) 10K type strain sequencing project: providing services to taxonomists for standard genome sequencing and annotation.</title>
        <authorList>
            <consortium name="The Broad Institute Genomics Platform"/>
            <consortium name="The Broad Institute Genome Sequencing Center for Infectious Disease"/>
            <person name="Wu L."/>
            <person name="Ma J."/>
        </authorList>
    </citation>
    <scope>NUCLEOTIDE SEQUENCE [LARGE SCALE GENOMIC DNA]</scope>
    <source>
        <strain evidence="2">CGMCC 4.1648</strain>
    </source>
</reference>
<name>A0ABV9XGB2_9ACTN</name>
<dbReference type="Proteomes" id="UP001595829">
    <property type="component" value="Unassembled WGS sequence"/>
</dbReference>
<organism evidence="1 2">
    <name type="scientific">Streptomyces coeruleoprunus</name>
    <dbReference type="NCBI Taxonomy" id="285563"/>
    <lineage>
        <taxon>Bacteria</taxon>
        <taxon>Bacillati</taxon>
        <taxon>Actinomycetota</taxon>
        <taxon>Actinomycetes</taxon>
        <taxon>Kitasatosporales</taxon>
        <taxon>Streptomycetaceae</taxon>
        <taxon>Streptomyces</taxon>
    </lineage>
</organism>
<dbReference type="RefSeq" id="WP_345686712.1">
    <property type="nucleotide sequence ID" value="NZ_BAABIT010000001.1"/>
</dbReference>
<comment type="caution">
    <text evidence="1">The sequence shown here is derived from an EMBL/GenBank/DDBJ whole genome shotgun (WGS) entry which is preliminary data.</text>
</comment>
<protein>
    <submittedName>
        <fullName evidence="1">Uncharacterized protein</fullName>
    </submittedName>
</protein>
<proteinExistence type="predicted"/>
<accession>A0ABV9XGB2</accession>